<keyword evidence="5" id="KW-1185">Reference proteome</keyword>
<dbReference type="Pfam" id="PF00017">
    <property type="entry name" value="SH2"/>
    <property type="match status" value="1"/>
</dbReference>
<dbReference type="GO" id="GO:0007167">
    <property type="term" value="P:enzyme-linked receptor protein signaling pathway"/>
    <property type="evidence" value="ECO:0007669"/>
    <property type="project" value="TreeGrafter"/>
</dbReference>
<dbReference type="Gene3D" id="2.30.29.30">
    <property type="entry name" value="Pleckstrin-homology domain (PH domain)/Phosphotyrosine-binding domain (PTB)"/>
    <property type="match status" value="1"/>
</dbReference>
<dbReference type="GO" id="GO:0035591">
    <property type="term" value="F:signaling adaptor activity"/>
    <property type="evidence" value="ECO:0007669"/>
    <property type="project" value="TreeGrafter"/>
</dbReference>
<organism evidence="5 6">
    <name type="scientific">Strongyloides stercoralis</name>
    <name type="common">Threadworm</name>
    <dbReference type="NCBI Taxonomy" id="6248"/>
    <lineage>
        <taxon>Eukaryota</taxon>
        <taxon>Metazoa</taxon>
        <taxon>Ecdysozoa</taxon>
        <taxon>Nematoda</taxon>
        <taxon>Chromadorea</taxon>
        <taxon>Rhabditida</taxon>
        <taxon>Tylenchina</taxon>
        <taxon>Panagrolaimomorpha</taxon>
        <taxon>Strongyloidoidea</taxon>
        <taxon>Strongyloididae</taxon>
        <taxon>Strongyloides</taxon>
    </lineage>
</organism>
<dbReference type="SMART" id="SM00252">
    <property type="entry name" value="SH2"/>
    <property type="match status" value="1"/>
</dbReference>
<evidence type="ECO:0000256" key="2">
    <source>
        <dbReference type="PROSITE-ProRule" id="PRU00191"/>
    </source>
</evidence>
<dbReference type="GO" id="GO:0016477">
    <property type="term" value="P:cell migration"/>
    <property type="evidence" value="ECO:0007669"/>
    <property type="project" value="TreeGrafter"/>
</dbReference>
<dbReference type="SUPFAM" id="SSF55550">
    <property type="entry name" value="SH2 domain"/>
    <property type="match status" value="1"/>
</dbReference>
<proteinExistence type="predicted"/>
<dbReference type="Pfam" id="PF00640">
    <property type="entry name" value="PID"/>
    <property type="match status" value="1"/>
</dbReference>
<dbReference type="InterPro" id="IPR000980">
    <property type="entry name" value="SH2"/>
</dbReference>
<dbReference type="InterPro" id="IPR051184">
    <property type="entry name" value="Tyrosine-phos_adapter"/>
</dbReference>
<dbReference type="PROSITE" id="PS50001">
    <property type="entry name" value="SH2"/>
    <property type="match status" value="1"/>
</dbReference>
<evidence type="ECO:0000256" key="3">
    <source>
        <dbReference type="SAM" id="SignalP"/>
    </source>
</evidence>
<dbReference type="InterPro" id="IPR036860">
    <property type="entry name" value="SH2_dom_sf"/>
</dbReference>
<feature type="signal peptide" evidence="3">
    <location>
        <begin position="1"/>
        <end position="20"/>
    </location>
</feature>
<dbReference type="GO" id="GO:0030971">
    <property type="term" value="F:receptor tyrosine kinase binding"/>
    <property type="evidence" value="ECO:0007669"/>
    <property type="project" value="TreeGrafter"/>
</dbReference>
<feature type="chain" id="PRO_5041911214" evidence="3">
    <location>
        <begin position="21"/>
        <end position="316"/>
    </location>
</feature>
<evidence type="ECO:0000313" key="6">
    <source>
        <dbReference type="WBParaSite" id="TCONS_00010118.p1"/>
    </source>
</evidence>
<accession>A0AAF5DCC9</accession>
<evidence type="ECO:0000259" key="4">
    <source>
        <dbReference type="PROSITE" id="PS50001"/>
    </source>
</evidence>
<feature type="domain" description="SH2" evidence="4">
    <location>
        <begin position="217"/>
        <end position="307"/>
    </location>
</feature>
<evidence type="ECO:0000256" key="1">
    <source>
        <dbReference type="ARBA" id="ARBA00022999"/>
    </source>
</evidence>
<keyword evidence="1 2" id="KW-0727">SH2 domain</keyword>
<name>A0AAF5DCC9_STRER</name>
<sequence length="316" mass="36454">HTKFKYTILIFLHMAFQYQATVQYRCVLVGIIEVDHPIGGLTESIQRDVVSKCIELVAFEAKLLQTNDNFSDDITEKYIGTHNSPLLMKIDVDMNITNNSFTITRVIPEPNKKPAVSHNNWVDISIAFNGDGVLSDFFAYIAKKKGHRRCFVFHCEHGQPPQMMKAIRDIYHNFRENKKHVVNNMFKQPIAPPVPPRKRNFPEESHPLLSTLETYPWYHGIKTREEARSLLKIPGDFLLRSSHGQYVLSVVCSNETVENFIFEKCDGKYEINGTEYDSLIHLINHFMKTKEIIRLENGSEVKLVNPIKRHSSSPII</sequence>
<dbReference type="PANTHER" id="PTHR19969:SF5">
    <property type="entry name" value="CRK-LIKE PROTEIN"/>
    <property type="match status" value="1"/>
</dbReference>
<dbReference type="InterPro" id="IPR011993">
    <property type="entry name" value="PH-like_dom_sf"/>
</dbReference>
<dbReference type="WBParaSite" id="TCONS_00010118.p1">
    <property type="protein sequence ID" value="TCONS_00010118.p1"/>
    <property type="gene ID" value="XLOC_007814"/>
</dbReference>
<dbReference type="GO" id="GO:0005737">
    <property type="term" value="C:cytoplasm"/>
    <property type="evidence" value="ECO:0007669"/>
    <property type="project" value="TreeGrafter"/>
</dbReference>
<dbReference type="Proteomes" id="UP000035681">
    <property type="component" value="Unplaced"/>
</dbReference>
<dbReference type="SUPFAM" id="SSF50729">
    <property type="entry name" value="PH domain-like"/>
    <property type="match status" value="1"/>
</dbReference>
<keyword evidence="3" id="KW-0732">Signal</keyword>
<reference evidence="6" key="1">
    <citation type="submission" date="2024-02" db="UniProtKB">
        <authorList>
            <consortium name="WormBaseParasite"/>
        </authorList>
    </citation>
    <scope>IDENTIFICATION</scope>
</reference>
<evidence type="ECO:0000313" key="5">
    <source>
        <dbReference type="Proteomes" id="UP000035681"/>
    </source>
</evidence>
<dbReference type="PANTHER" id="PTHR19969">
    <property type="entry name" value="SH2-SH3 ADAPTOR PROTEIN-RELATED"/>
    <property type="match status" value="1"/>
</dbReference>
<dbReference type="Gene3D" id="3.30.505.10">
    <property type="entry name" value="SH2 domain"/>
    <property type="match status" value="1"/>
</dbReference>
<protein>
    <submittedName>
        <fullName evidence="6">SH2 domain-containing protein</fullName>
    </submittedName>
</protein>
<dbReference type="InterPro" id="IPR006020">
    <property type="entry name" value="PTB/PI_dom"/>
</dbReference>
<dbReference type="AlphaFoldDB" id="A0AAF5DCC9"/>